<sequence length="273" mass="30878">MVPLGVSSMVFHEYTTPEIFSSVSRAGLDAIEYWIETPHFWLRDLPVHEVVTEHTNHPEIATLTVHAPILDLNPCSINPDVAEVSLEYAARSIEMAGQMGSRVITLHPGRRTAKRPPGEADFARFARYIAVVRETSLKDTIKVSMENMEPIVNSLLCTPERMRKLLDDEPWLYFTLDVAHALSKDDEEPLRYIELCGDRLANVHISRKEGKTLHMPLDRSPVMAGVMKALLEIGYRGPLTLEIDDLNFGRPLSAEEKIAILARDRAFMQECME</sequence>
<dbReference type="Gene3D" id="3.20.20.150">
    <property type="entry name" value="Divalent-metal-dependent TIM barrel enzymes"/>
    <property type="match status" value="1"/>
</dbReference>
<dbReference type="OrthoDB" id="59344at2157"/>
<dbReference type="InterPro" id="IPR050312">
    <property type="entry name" value="IolE/XylAMocC-like"/>
</dbReference>
<reference evidence="3" key="1">
    <citation type="submission" date="2011-12" db="EMBL/GenBank/DDBJ databases">
        <title>Complete sequence of Methanoregula formicicum SMSP.</title>
        <authorList>
            <person name="Lucas S."/>
            <person name="Han J."/>
            <person name="Lapidus A."/>
            <person name="Cheng J.-F."/>
            <person name="Goodwin L."/>
            <person name="Pitluck S."/>
            <person name="Peters L."/>
            <person name="Ovchinnikova G."/>
            <person name="Teshima H."/>
            <person name="Detter J.C."/>
            <person name="Han C."/>
            <person name="Tapia R."/>
            <person name="Land M."/>
            <person name="Hauser L."/>
            <person name="Kyrpides N."/>
            <person name="Ivanova N."/>
            <person name="Pagani I."/>
            <person name="Imachi H."/>
            <person name="Tamaki H."/>
            <person name="Sekiguchi Y."/>
            <person name="Kamagata Y."/>
            <person name="Cadillo-Quiroz H."/>
            <person name="Zinder S."/>
            <person name="Liu W.-T."/>
            <person name="Woyke T."/>
        </authorList>
    </citation>
    <scope>NUCLEOTIDE SEQUENCE [LARGE SCALE GENOMIC DNA]</scope>
    <source>
        <strain evidence="3">DSM 22288 / NBRC 105244 / SMSP</strain>
    </source>
</reference>
<dbReference type="InParanoid" id="L0HEC2"/>
<dbReference type="GeneID" id="14310396"/>
<gene>
    <name evidence="2" type="ordered locus">Metfor_1083</name>
</gene>
<dbReference type="InterPro" id="IPR036237">
    <property type="entry name" value="Xyl_isomerase-like_sf"/>
</dbReference>
<accession>L0HEC2</accession>
<dbReference type="HOGENOM" id="CLU_050006_7_0_2"/>
<name>L0HEC2_METFS</name>
<feature type="domain" description="Xylose isomerase-like TIM barrel" evidence="1">
    <location>
        <begin position="23"/>
        <end position="261"/>
    </location>
</feature>
<keyword evidence="2" id="KW-0413">Isomerase</keyword>
<dbReference type="eggNOG" id="arCOG01897">
    <property type="taxonomic scope" value="Archaea"/>
</dbReference>
<dbReference type="GO" id="GO:0016853">
    <property type="term" value="F:isomerase activity"/>
    <property type="evidence" value="ECO:0007669"/>
    <property type="project" value="UniProtKB-KW"/>
</dbReference>
<dbReference type="SUPFAM" id="SSF51658">
    <property type="entry name" value="Xylose isomerase-like"/>
    <property type="match status" value="1"/>
</dbReference>
<dbReference type="RefSeq" id="WP_015285095.1">
    <property type="nucleotide sequence ID" value="NC_019943.1"/>
</dbReference>
<dbReference type="Pfam" id="PF01261">
    <property type="entry name" value="AP_endonuc_2"/>
    <property type="match status" value="1"/>
</dbReference>
<dbReference type="AlphaFoldDB" id="L0HEC2"/>
<dbReference type="InterPro" id="IPR013022">
    <property type="entry name" value="Xyl_isomerase-like_TIM-brl"/>
</dbReference>
<keyword evidence="3" id="KW-1185">Reference proteome</keyword>
<dbReference type="PANTHER" id="PTHR12110">
    <property type="entry name" value="HYDROXYPYRUVATE ISOMERASE"/>
    <property type="match status" value="1"/>
</dbReference>
<proteinExistence type="predicted"/>
<dbReference type="EMBL" id="CP003167">
    <property type="protein sequence ID" value="AGB02131.1"/>
    <property type="molecule type" value="Genomic_DNA"/>
</dbReference>
<reference evidence="2 3" key="2">
    <citation type="journal article" date="2014" name="Genome Announc.">
        <title>Complete Genome Sequence of Methanoregula formicica SMSPT, a Mesophilic Hydrogenotrophic Methanogen Isolated from a Methanogenic Upflow Anaerobic Sludge Blanket Reactor.</title>
        <authorList>
            <person name="Yamamoto K."/>
            <person name="Tamaki H."/>
            <person name="Cadillo-Quiroz H."/>
            <person name="Imachi H."/>
            <person name="Kyrpides N."/>
            <person name="Woyke T."/>
            <person name="Goodwin L."/>
            <person name="Zinder S.H."/>
            <person name="Kamagata Y."/>
            <person name="Liu W.T."/>
        </authorList>
    </citation>
    <scope>NUCLEOTIDE SEQUENCE [LARGE SCALE GENOMIC DNA]</scope>
    <source>
        <strain evidence="3">DSM 22288 / NBRC 105244 / SMSP</strain>
    </source>
</reference>
<evidence type="ECO:0000313" key="2">
    <source>
        <dbReference type="EMBL" id="AGB02131.1"/>
    </source>
</evidence>
<evidence type="ECO:0000259" key="1">
    <source>
        <dbReference type="Pfam" id="PF01261"/>
    </source>
</evidence>
<dbReference type="Proteomes" id="UP000010824">
    <property type="component" value="Chromosome"/>
</dbReference>
<dbReference type="STRING" id="593750.Metfor_1083"/>
<protein>
    <submittedName>
        <fullName evidence="2">Sugar phosphate isomerase/epimerase</fullName>
    </submittedName>
</protein>
<dbReference type="PANTHER" id="PTHR12110:SF21">
    <property type="entry name" value="XYLOSE ISOMERASE-LIKE TIM BARREL DOMAIN-CONTAINING PROTEIN"/>
    <property type="match status" value="1"/>
</dbReference>
<organism evidence="2 3">
    <name type="scientific">Methanoregula formicica (strain DSM 22288 / NBRC 105244 / SMSP)</name>
    <dbReference type="NCBI Taxonomy" id="593750"/>
    <lineage>
        <taxon>Archaea</taxon>
        <taxon>Methanobacteriati</taxon>
        <taxon>Methanobacteriota</taxon>
        <taxon>Stenosarchaea group</taxon>
        <taxon>Methanomicrobia</taxon>
        <taxon>Methanomicrobiales</taxon>
        <taxon>Methanoregulaceae</taxon>
        <taxon>Methanoregula</taxon>
    </lineage>
</organism>
<evidence type="ECO:0000313" key="3">
    <source>
        <dbReference type="Proteomes" id="UP000010824"/>
    </source>
</evidence>
<dbReference type="KEGG" id="mfo:Metfor_1083"/>